<reference evidence="3 4" key="1">
    <citation type="submission" date="2023-11" db="EMBL/GenBank/DDBJ databases">
        <title>Actinomadura monticuli sp. nov., isolated from volcanic ash.</title>
        <authorList>
            <person name="Lee S.D."/>
            <person name="Yang H."/>
            <person name="Kim I.S."/>
        </authorList>
    </citation>
    <scope>NUCLEOTIDE SEQUENCE [LARGE SCALE GENOMIC DNA]</scope>
    <source>
        <strain evidence="3 4">DSM 45346</strain>
    </source>
</reference>
<dbReference type="EMBL" id="JAXCEH010000021">
    <property type="protein sequence ID" value="MFA1557468.1"/>
    <property type="molecule type" value="Genomic_DNA"/>
</dbReference>
<feature type="domain" description="A-factor biosynthesis hotdog" evidence="2">
    <location>
        <begin position="17"/>
        <end position="81"/>
    </location>
</feature>
<proteinExistence type="predicted"/>
<keyword evidence="4" id="KW-1185">Reference proteome</keyword>
<protein>
    <submittedName>
        <fullName evidence="3">AfsA-related hotdog domain-containing protein</fullName>
    </submittedName>
</protein>
<feature type="domain" description="A-factor biosynthesis hotdog" evidence="2">
    <location>
        <begin position="187"/>
        <end position="303"/>
    </location>
</feature>
<dbReference type="RefSeq" id="WP_371944213.1">
    <property type="nucleotide sequence ID" value="NZ_JAXCEH010000021.1"/>
</dbReference>
<name>A0ABV4R3I6_9ACTN</name>
<organism evidence="3 4">
    <name type="scientific">Actinomadura chokoriensis</name>
    <dbReference type="NCBI Taxonomy" id="454156"/>
    <lineage>
        <taxon>Bacteria</taxon>
        <taxon>Bacillati</taxon>
        <taxon>Actinomycetota</taxon>
        <taxon>Actinomycetes</taxon>
        <taxon>Streptosporangiales</taxon>
        <taxon>Thermomonosporaceae</taxon>
        <taxon>Actinomadura</taxon>
    </lineage>
</organism>
<dbReference type="Pfam" id="PF03756">
    <property type="entry name" value="AfsA"/>
    <property type="match status" value="2"/>
</dbReference>
<evidence type="ECO:0000313" key="3">
    <source>
        <dbReference type="EMBL" id="MFA1557468.1"/>
    </source>
</evidence>
<accession>A0ABV4R3I6</accession>
<sequence length="313" mass="33419">MSAALSFEQPVPRRLAHRRAAAEVFVCDTAEAGPGEYLAAVQVPRSHLLWFDRPPEYHDPLGAVEAIRQALTVIGHRHGGVGDSDPGSLQRLEFWVEDLGAFRDAGTPLEGVVRVRRDSNDGGGFFTETGFEARLTVGDVPALTLRASGVLFPRDAYEEFRRAQRAGRPEPGPGPARPDRPVEPARVGRRDGRNVVVGEPESGRVPLLVDQGHPSLFDHPYDHVPGPLMLEGFRQAAILTAVAGGLLDAPESAPTGAEAEFTGFAELDAPLTIEAAARAGFGGGAEVEVGLEQYGTRIAKGRVELSAYPGRDA</sequence>
<comment type="caution">
    <text evidence="3">The sequence shown here is derived from an EMBL/GenBank/DDBJ whole genome shotgun (WGS) entry which is preliminary data.</text>
</comment>
<gene>
    <name evidence="3" type="ORF">SM436_27625</name>
</gene>
<evidence type="ECO:0000313" key="4">
    <source>
        <dbReference type="Proteomes" id="UP001569904"/>
    </source>
</evidence>
<feature type="region of interest" description="Disordered" evidence="1">
    <location>
        <begin position="163"/>
        <end position="198"/>
    </location>
</feature>
<dbReference type="InterPro" id="IPR005509">
    <property type="entry name" value="AfsA_hotdog_dom"/>
</dbReference>
<evidence type="ECO:0000256" key="1">
    <source>
        <dbReference type="SAM" id="MobiDB-lite"/>
    </source>
</evidence>
<feature type="compositionally biased region" description="Basic and acidic residues" evidence="1">
    <location>
        <begin position="177"/>
        <end position="193"/>
    </location>
</feature>
<dbReference type="Proteomes" id="UP001569904">
    <property type="component" value="Unassembled WGS sequence"/>
</dbReference>
<evidence type="ECO:0000259" key="2">
    <source>
        <dbReference type="Pfam" id="PF03756"/>
    </source>
</evidence>